<keyword evidence="19" id="KW-1185">Reference proteome</keyword>
<keyword evidence="10 13" id="KW-0863">Zinc-finger</keyword>
<comment type="catalytic activity">
    <reaction evidence="1">
        <text>[E2 ubiquitin-conjugating enzyme]-S-ubiquitinyl-L-cysteine + [acceptor protein]-L-lysine = [E2 ubiquitin-conjugating enzyme]-L-cysteine + [acceptor protein]-N(6)-ubiquitinyl-L-lysine.</text>
        <dbReference type="EC" id="2.3.2.31"/>
    </reaction>
</comment>
<dbReference type="Pfam" id="PF19422">
    <property type="entry name" value="Ariadne"/>
    <property type="match status" value="1"/>
</dbReference>
<evidence type="ECO:0000256" key="2">
    <source>
        <dbReference type="ARBA" id="ARBA00001947"/>
    </source>
</evidence>
<dbReference type="PANTHER" id="PTHR11685">
    <property type="entry name" value="RBR FAMILY RING FINGER AND IBR DOMAIN-CONTAINING"/>
    <property type="match status" value="1"/>
</dbReference>
<protein>
    <recommendedName>
        <fullName evidence="6">RBR-type E3 ubiquitin transferase</fullName>
        <ecNumber evidence="6">2.3.2.31</ecNumber>
    </recommendedName>
</protein>
<dbReference type="AlphaFoldDB" id="A0AAW1XZL6"/>
<feature type="domain" description="RING-type" evidence="17">
    <location>
        <begin position="128"/>
        <end position="347"/>
    </location>
</feature>
<keyword evidence="9" id="KW-0677">Repeat</keyword>
<dbReference type="EMBL" id="JBEDUW010000002">
    <property type="protein sequence ID" value="KAK9941943.1"/>
    <property type="molecule type" value="Genomic_DNA"/>
</dbReference>
<reference evidence="18 19" key="1">
    <citation type="journal article" date="2023" name="G3 (Bethesda)">
        <title>A chromosome-length genome assembly and annotation of blackberry (Rubus argutus, cv. 'Hillquist').</title>
        <authorList>
            <person name="Bruna T."/>
            <person name="Aryal R."/>
            <person name="Dudchenko O."/>
            <person name="Sargent D.J."/>
            <person name="Mead D."/>
            <person name="Buti M."/>
            <person name="Cavallini A."/>
            <person name="Hytonen T."/>
            <person name="Andres J."/>
            <person name="Pham M."/>
            <person name="Weisz D."/>
            <person name="Mascagni F."/>
            <person name="Usai G."/>
            <person name="Natali L."/>
            <person name="Bassil N."/>
            <person name="Fernandez G.E."/>
            <person name="Lomsadze A."/>
            <person name="Armour M."/>
            <person name="Olukolu B."/>
            <person name="Poorten T."/>
            <person name="Britton C."/>
            <person name="Davik J."/>
            <person name="Ashrafi H."/>
            <person name="Aiden E.L."/>
            <person name="Borodovsky M."/>
            <person name="Worthington M."/>
        </authorList>
    </citation>
    <scope>NUCLEOTIDE SEQUENCE [LARGE SCALE GENOMIC DNA]</scope>
    <source>
        <strain evidence="18">PI 553951</strain>
    </source>
</reference>
<dbReference type="InterPro" id="IPR013083">
    <property type="entry name" value="Znf_RING/FYVE/PHD"/>
</dbReference>
<comment type="function">
    <text evidence="3">Might act as an E3 ubiquitin-protein ligase, or as part of E3 complex, which accepts ubiquitin from specific E2 ubiquitin-conjugating enzymes and then transfers it to substrates.</text>
</comment>
<organism evidence="18 19">
    <name type="scientific">Rubus argutus</name>
    <name type="common">Southern blackberry</name>
    <dbReference type="NCBI Taxonomy" id="59490"/>
    <lineage>
        <taxon>Eukaryota</taxon>
        <taxon>Viridiplantae</taxon>
        <taxon>Streptophyta</taxon>
        <taxon>Embryophyta</taxon>
        <taxon>Tracheophyta</taxon>
        <taxon>Spermatophyta</taxon>
        <taxon>Magnoliopsida</taxon>
        <taxon>eudicotyledons</taxon>
        <taxon>Gunneridae</taxon>
        <taxon>Pentapetalae</taxon>
        <taxon>rosids</taxon>
        <taxon>fabids</taxon>
        <taxon>Rosales</taxon>
        <taxon>Rosaceae</taxon>
        <taxon>Rosoideae</taxon>
        <taxon>Rosoideae incertae sedis</taxon>
        <taxon>Rubus</taxon>
    </lineage>
</organism>
<evidence type="ECO:0000256" key="5">
    <source>
        <dbReference type="ARBA" id="ARBA00005884"/>
    </source>
</evidence>
<evidence type="ECO:0000256" key="7">
    <source>
        <dbReference type="ARBA" id="ARBA00022679"/>
    </source>
</evidence>
<dbReference type="InterPro" id="IPR044066">
    <property type="entry name" value="TRIAD_supradom"/>
</dbReference>
<evidence type="ECO:0000259" key="16">
    <source>
        <dbReference type="PROSITE" id="PS50199"/>
    </source>
</evidence>
<keyword evidence="7" id="KW-0808">Transferase</keyword>
<evidence type="ECO:0000256" key="11">
    <source>
        <dbReference type="ARBA" id="ARBA00022786"/>
    </source>
</evidence>
<evidence type="ECO:0000313" key="19">
    <source>
        <dbReference type="Proteomes" id="UP001457282"/>
    </source>
</evidence>
<accession>A0AAW1XZL6</accession>
<dbReference type="PROSITE" id="PS51873">
    <property type="entry name" value="TRIAD"/>
    <property type="match status" value="1"/>
</dbReference>
<dbReference type="Pfam" id="PF22191">
    <property type="entry name" value="IBR_1"/>
    <property type="match status" value="1"/>
</dbReference>
<evidence type="ECO:0000256" key="14">
    <source>
        <dbReference type="SAM" id="MobiDB-lite"/>
    </source>
</evidence>
<feature type="compositionally biased region" description="Acidic residues" evidence="14">
    <location>
        <begin position="17"/>
        <end position="28"/>
    </location>
</feature>
<dbReference type="GO" id="GO:0061630">
    <property type="term" value="F:ubiquitin protein ligase activity"/>
    <property type="evidence" value="ECO:0007669"/>
    <property type="project" value="UniProtKB-EC"/>
</dbReference>
<comment type="cofactor">
    <cofactor evidence="2">
        <name>Zn(2+)</name>
        <dbReference type="ChEBI" id="CHEBI:29105"/>
    </cofactor>
</comment>
<dbReference type="CDD" id="cd20346">
    <property type="entry name" value="BRcat_RBR_ANKIB1"/>
    <property type="match status" value="1"/>
</dbReference>
<dbReference type="PROSITE" id="PS01358">
    <property type="entry name" value="ZF_RANBP2_1"/>
    <property type="match status" value="1"/>
</dbReference>
<evidence type="ECO:0000256" key="13">
    <source>
        <dbReference type="PROSITE-ProRule" id="PRU00322"/>
    </source>
</evidence>
<dbReference type="Gene3D" id="2.30.30.380">
    <property type="entry name" value="Zn-finger domain of Sec23/24"/>
    <property type="match status" value="1"/>
</dbReference>
<evidence type="ECO:0000313" key="18">
    <source>
        <dbReference type="EMBL" id="KAK9941943.1"/>
    </source>
</evidence>
<proteinExistence type="inferred from homology"/>
<dbReference type="SMART" id="SM00647">
    <property type="entry name" value="IBR"/>
    <property type="match status" value="2"/>
</dbReference>
<evidence type="ECO:0000256" key="10">
    <source>
        <dbReference type="ARBA" id="ARBA00022771"/>
    </source>
</evidence>
<dbReference type="InterPro" id="IPR001841">
    <property type="entry name" value="Znf_RING"/>
</dbReference>
<dbReference type="FunFam" id="1.20.120.1750:FF:000027">
    <property type="entry name" value="RBR-type E3 ubiquitin transferase"/>
    <property type="match status" value="1"/>
</dbReference>
<dbReference type="Gene3D" id="3.30.40.10">
    <property type="entry name" value="Zinc/RING finger domain, C3HC4 (zinc finger)"/>
    <property type="match status" value="1"/>
</dbReference>
<evidence type="ECO:0000256" key="8">
    <source>
        <dbReference type="ARBA" id="ARBA00022723"/>
    </source>
</evidence>
<evidence type="ECO:0000256" key="3">
    <source>
        <dbReference type="ARBA" id="ARBA00003976"/>
    </source>
</evidence>
<keyword evidence="12" id="KW-0862">Zinc</keyword>
<dbReference type="InterPro" id="IPR031127">
    <property type="entry name" value="E3_UB_ligase_RBR"/>
</dbReference>
<feature type="domain" description="RanBP2-type" evidence="16">
    <location>
        <begin position="535"/>
        <end position="564"/>
    </location>
</feature>
<dbReference type="Pfam" id="PF21235">
    <property type="entry name" value="UBA_ARI1"/>
    <property type="match status" value="1"/>
</dbReference>
<dbReference type="InterPro" id="IPR045840">
    <property type="entry name" value="Ariadne"/>
</dbReference>
<dbReference type="GO" id="GO:0008270">
    <property type="term" value="F:zinc ion binding"/>
    <property type="evidence" value="ECO:0007669"/>
    <property type="project" value="UniProtKB-KW"/>
</dbReference>
<dbReference type="InterPro" id="IPR002867">
    <property type="entry name" value="IBR_dom"/>
</dbReference>
<dbReference type="InterPro" id="IPR001876">
    <property type="entry name" value="Znf_RanBP2"/>
</dbReference>
<dbReference type="Pfam" id="PF01485">
    <property type="entry name" value="IBR"/>
    <property type="match status" value="1"/>
</dbReference>
<dbReference type="Proteomes" id="UP001457282">
    <property type="component" value="Unassembled WGS sequence"/>
</dbReference>
<keyword evidence="11" id="KW-0833">Ubl conjugation pathway</keyword>
<dbReference type="FunFam" id="3.30.40.10:FF:000019">
    <property type="entry name" value="RBR-type E3 ubiquitin transferase"/>
    <property type="match status" value="1"/>
</dbReference>
<dbReference type="SMART" id="SM00547">
    <property type="entry name" value="ZnF_RBZ"/>
    <property type="match status" value="2"/>
</dbReference>
<evidence type="ECO:0000256" key="6">
    <source>
        <dbReference type="ARBA" id="ARBA00012251"/>
    </source>
</evidence>
<evidence type="ECO:0000256" key="4">
    <source>
        <dbReference type="ARBA" id="ARBA00004906"/>
    </source>
</evidence>
<gene>
    <name evidence="18" type="ORF">M0R45_007634</name>
</gene>
<feature type="region of interest" description="Disordered" evidence="14">
    <location>
        <begin position="1"/>
        <end position="28"/>
    </location>
</feature>
<keyword evidence="8" id="KW-0479">Metal-binding</keyword>
<evidence type="ECO:0000259" key="15">
    <source>
        <dbReference type="PROSITE" id="PS50089"/>
    </source>
</evidence>
<dbReference type="GO" id="GO:0016567">
    <property type="term" value="P:protein ubiquitination"/>
    <property type="evidence" value="ECO:0007669"/>
    <property type="project" value="InterPro"/>
</dbReference>
<comment type="pathway">
    <text evidence="4">Protein modification; protein ubiquitination.</text>
</comment>
<name>A0AAW1XZL6_RUBAR</name>
<dbReference type="PROSITE" id="PS50089">
    <property type="entry name" value="ZF_RING_2"/>
    <property type="match status" value="1"/>
</dbReference>
<evidence type="ECO:0000256" key="9">
    <source>
        <dbReference type="ARBA" id="ARBA00022737"/>
    </source>
</evidence>
<evidence type="ECO:0000259" key="17">
    <source>
        <dbReference type="PROSITE" id="PS51873"/>
    </source>
</evidence>
<feature type="domain" description="RING-type" evidence="15">
    <location>
        <begin position="132"/>
        <end position="180"/>
    </location>
</feature>
<comment type="similarity">
    <text evidence="5">Belongs to the RBR family. Ariadne subfamily.</text>
</comment>
<comment type="caution">
    <text evidence="18">The sequence shown here is derived from an EMBL/GenBank/DDBJ whole genome shotgun (WGS) entry which is preliminary data.</text>
</comment>
<sequence length="592" mass="67910">MDNTHEESDDGYGSAESGDEEAMNYSAYDDDDDLLEDNKVDEFGEIKFPQVNYTVMKEEEIAKLQEDYITEVSTVLSVSKSDACLLLPHFHWRVEELKDEWFADEDKVREKAGLLKKPIVDHNARANLRITCGICFEEYHYDRCILSASCGHPFCRDCWAGYISTSICDGGPACLRLTCPEPSCSAAVGPDLIQKVLSITNREAEYGKYKTYLLRSYVEDHKKIKWCPAPNCNCAIQFDAFGGMVSYSVSCLCSHSYCWNCTEENHRPVDCETVRKWILKNEVDSQNAQWILVNSKPCPKCKRPIQKNKGCNHMTCRSPCRYEFCWLCLGPNKGYRGCYCNSYRPRSVGNPETSRNASTVERERKRPKVYLDRYVHYYERWENNGRSKAKAVEDFNKVKTEDIMLLGDIQGNTIESEYDFIIEAWQQIIECRKVLRWTYAYGYYIGEDAYAKKDLFEYLQGHAEFSLERLHNCAESELQQFLDFSLSADAEKFNEFRTKLMGLTKVTGTYFNKLVTALEEGLPETSRYGAGAAYEATNWKCGQCTYINVGSAVTCEVCTEQNPPDGYWNCERCTYRNPVSTTRCGMCADAEV</sequence>
<evidence type="ECO:0000256" key="12">
    <source>
        <dbReference type="ARBA" id="ARBA00022833"/>
    </source>
</evidence>
<feature type="domain" description="RanBP2-type" evidence="16">
    <location>
        <begin position="564"/>
        <end position="592"/>
    </location>
</feature>
<dbReference type="SUPFAM" id="SSF57850">
    <property type="entry name" value="RING/U-box"/>
    <property type="match status" value="3"/>
</dbReference>
<dbReference type="EC" id="2.3.2.31" evidence="6"/>
<dbReference type="Gene3D" id="1.20.120.1750">
    <property type="match status" value="1"/>
</dbReference>
<evidence type="ECO:0000256" key="1">
    <source>
        <dbReference type="ARBA" id="ARBA00001798"/>
    </source>
</evidence>
<dbReference type="PROSITE" id="PS50199">
    <property type="entry name" value="ZF_RANBP2_2"/>
    <property type="match status" value="2"/>
</dbReference>
<dbReference type="InterPro" id="IPR048962">
    <property type="entry name" value="ARIH1-like_UBL"/>
</dbReference>